<dbReference type="EMBL" id="WUBI01000006">
    <property type="protein sequence ID" value="MWV47264.1"/>
    <property type="molecule type" value="Genomic_DNA"/>
</dbReference>
<keyword evidence="2" id="KW-1185">Reference proteome</keyword>
<evidence type="ECO:0000313" key="1">
    <source>
        <dbReference type="EMBL" id="MWV47264.1"/>
    </source>
</evidence>
<reference evidence="1 2" key="1">
    <citation type="submission" date="2019-12" db="EMBL/GenBank/DDBJ databases">
        <title>Paenibacillus sp. nov., an endophytic bacterium isolated from the stem of Dendrobium.</title>
        <authorList>
            <person name="Zhao R."/>
        </authorList>
    </citation>
    <scope>NUCLEOTIDE SEQUENCE [LARGE SCALE GENOMIC DNA]</scope>
    <source>
        <strain evidence="1 2">HJL G12</strain>
    </source>
</reference>
<organism evidence="1 2">
    <name type="scientific">Paenibacillus dendrobii</name>
    <dbReference type="NCBI Taxonomy" id="2691084"/>
    <lineage>
        <taxon>Bacteria</taxon>
        <taxon>Bacillati</taxon>
        <taxon>Bacillota</taxon>
        <taxon>Bacilli</taxon>
        <taxon>Bacillales</taxon>
        <taxon>Paenibacillaceae</taxon>
        <taxon>Paenibacillus</taxon>
    </lineage>
</organism>
<comment type="caution">
    <text evidence="1">The sequence shown here is derived from an EMBL/GenBank/DDBJ whole genome shotgun (WGS) entry which is preliminary data.</text>
</comment>
<dbReference type="Proteomes" id="UP000460318">
    <property type="component" value="Unassembled WGS sequence"/>
</dbReference>
<accession>A0A7X3INK2</accession>
<sequence length="298" mass="33655">MKVTIGQRELELGSQYLTELRSSHDILENTEALRARLAEDGYLFIRGFHDRDQVQSARMDFLRKLQATGRLDPKASLHEGVIGGENKGMMWGGSTEELQSDFPHFLEMVNGSSVMSFFDRLLGGKAMTYDYKWPRAVAQGGNTGAHYDIVYMGRGTKNVYTMWTPLGDTPLELGTLAICLGSQHFDPIKQTYGQMDVDRDQVATGWFSEDPIEIVEKYGGRWATASFEAGDVIIFGMYMMHASLNNATRRFRISSDTRYQLASEPVDERWIGRKPKGHYAWGKSPQKSVADARKEWGV</sequence>
<dbReference type="Pfam" id="PF05721">
    <property type="entry name" value="PhyH"/>
    <property type="match status" value="1"/>
</dbReference>
<dbReference type="GO" id="GO:0016706">
    <property type="term" value="F:2-oxoglutarate-dependent dioxygenase activity"/>
    <property type="evidence" value="ECO:0007669"/>
    <property type="project" value="UniProtKB-ARBA"/>
</dbReference>
<dbReference type="RefSeq" id="WP_160500840.1">
    <property type="nucleotide sequence ID" value="NZ_WUBI01000006.1"/>
</dbReference>
<dbReference type="SUPFAM" id="SSF51197">
    <property type="entry name" value="Clavaminate synthase-like"/>
    <property type="match status" value="1"/>
</dbReference>
<evidence type="ECO:0000313" key="2">
    <source>
        <dbReference type="Proteomes" id="UP000460318"/>
    </source>
</evidence>
<dbReference type="InterPro" id="IPR008775">
    <property type="entry name" value="Phytyl_CoA_dOase-like"/>
</dbReference>
<proteinExistence type="predicted"/>
<dbReference type="PANTHER" id="PTHR40128:SF1">
    <property type="entry name" value="PHYTANOYL-COA HYDROXYLASE"/>
    <property type="match status" value="1"/>
</dbReference>
<gene>
    <name evidence="1" type="ORF">GRF59_27080</name>
</gene>
<keyword evidence="1" id="KW-0560">Oxidoreductase</keyword>
<name>A0A7X3INK2_9BACL</name>
<protein>
    <submittedName>
        <fullName evidence="1">Phytanoyl-CoA dioxygenase</fullName>
    </submittedName>
</protein>
<keyword evidence="1" id="KW-0223">Dioxygenase</keyword>
<dbReference type="PANTHER" id="PTHR40128">
    <property type="entry name" value="EXPRESSED PROTEIN"/>
    <property type="match status" value="1"/>
</dbReference>
<dbReference type="AlphaFoldDB" id="A0A7X3INK2"/>
<dbReference type="Gene3D" id="2.60.120.620">
    <property type="entry name" value="q2cbj1_9rhob like domain"/>
    <property type="match status" value="1"/>
</dbReference>